<sequence length="250" mass="30052">MPYQYTNEEYADMIYIYGFCDGNSRAAKREYELRFPGRRSPNFKTFICVFNYMRRYGRFPTAQLNEHRERQHLNVEQNIINMVNNNPELSTRRISYAFNVPHTSVWRRLKKHRLHPYHIQKLQRLEAGDEIRRINFSRWILLNRQIVRRYIFTDEAQFTRDGVFNLRNSHIWSTENPFAVRETHSQYKFSVNIWCGGFDNKLIGPHIFPHRLTGKAYLNFLQNMPVLLDDADVDIAGVYFHMMVLHRITG</sequence>
<dbReference type="InterPro" id="IPR032135">
    <property type="entry name" value="DUF4817"/>
</dbReference>
<evidence type="ECO:0000259" key="1">
    <source>
        <dbReference type="Pfam" id="PF16087"/>
    </source>
</evidence>
<name>A0A9P0D2Y1_9CUCU</name>
<organism evidence="2 3">
    <name type="scientific">Psylliodes chrysocephalus</name>
    <dbReference type="NCBI Taxonomy" id="3402493"/>
    <lineage>
        <taxon>Eukaryota</taxon>
        <taxon>Metazoa</taxon>
        <taxon>Ecdysozoa</taxon>
        <taxon>Arthropoda</taxon>
        <taxon>Hexapoda</taxon>
        <taxon>Insecta</taxon>
        <taxon>Pterygota</taxon>
        <taxon>Neoptera</taxon>
        <taxon>Endopterygota</taxon>
        <taxon>Coleoptera</taxon>
        <taxon>Polyphaga</taxon>
        <taxon>Cucujiformia</taxon>
        <taxon>Chrysomeloidea</taxon>
        <taxon>Chrysomelidae</taxon>
        <taxon>Galerucinae</taxon>
        <taxon>Alticini</taxon>
        <taxon>Psylliodes</taxon>
    </lineage>
</organism>
<reference evidence="2" key="1">
    <citation type="submission" date="2022-01" db="EMBL/GenBank/DDBJ databases">
        <authorList>
            <person name="King R."/>
        </authorList>
    </citation>
    <scope>NUCLEOTIDE SEQUENCE</scope>
</reference>
<dbReference type="Proteomes" id="UP001153636">
    <property type="component" value="Chromosome 4"/>
</dbReference>
<dbReference type="PANTHER" id="PTHR47326">
    <property type="entry name" value="TRANSPOSABLE ELEMENT TC3 TRANSPOSASE-LIKE PROTEIN"/>
    <property type="match status" value="1"/>
</dbReference>
<dbReference type="Gene3D" id="3.30.420.10">
    <property type="entry name" value="Ribonuclease H-like superfamily/Ribonuclease H"/>
    <property type="match status" value="1"/>
</dbReference>
<evidence type="ECO:0000313" key="3">
    <source>
        <dbReference type="Proteomes" id="UP001153636"/>
    </source>
</evidence>
<feature type="domain" description="DUF4817" evidence="1">
    <location>
        <begin position="6"/>
        <end position="57"/>
    </location>
</feature>
<dbReference type="AlphaFoldDB" id="A0A9P0D2Y1"/>
<protein>
    <recommendedName>
        <fullName evidence="1">DUF4817 domain-containing protein</fullName>
    </recommendedName>
</protein>
<proteinExistence type="predicted"/>
<accession>A0A9P0D2Y1</accession>
<gene>
    <name evidence="2" type="ORF">PSYICH_LOCUS10542</name>
</gene>
<evidence type="ECO:0000313" key="2">
    <source>
        <dbReference type="EMBL" id="CAH1109524.1"/>
    </source>
</evidence>
<dbReference type="EMBL" id="OV651816">
    <property type="protein sequence ID" value="CAH1109524.1"/>
    <property type="molecule type" value="Genomic_DNA"/>
</dbReference>
<dbReference type="Pfam" id="PF16087">
    <property type="entry name" value="DUF4817"/>
    <property type="match status" value="1"/>
</dbReference>
<dbReference type="GO" id="GO:0003676">
    <property type="term" value="F:nucleic acid binding"/>
    <property type="evidence" value="ECO:0007669"/>
    <property type="project" value="InterPro"/>
</dbReference>
<keyword evidence="3" id="KW-1185">Reference proteome</keyword>
<dbReference type="InterPro" id="IPR036397">
    <property type="entry name" value="RNaseH_sf"/>
</dbReference>
<dbReference type="PANTHER" id="PTHR47326:SF1">
    <property type="entry name" value="HTH PSQ-TYPE DOMAIN-CONTAINING PROTEIN"/>
    <property type="match status" value="1"/>
</dbReference>
<dbReference type="OrthoDB" id="6753189at2759"/>